<dbReference type="HOGENOM" id="CLU_000763_2_1_1"/>
<evidence type="ECO:0000256" key="5">
    <source>
        <dbReference type="ARBA" id="ARBA00022771"/>
    </source>
</evidence>
<dbReference type="SUPFAM" id="SSF48371">
    <property type="entry name" value="ARM repeat"/>
    <property type="match status" value="3"/>
</dbReference>
<keyword evidence="7 10" id="KW-0539">Nucleus</keyword>
<evidence type="ECO:0000256" key="11">
    <source>
        <dbReference type="SAM" id="MobiDB-lite"/>
    </source>
</evidence>
<keyword evidence="4 10" id="KW-0677">Repeat</keyword>
<dbReference type="GO" id="GO:1990414">
    <property type="term" value="P:replication-born double-strand break repair via sister chromatid exchange"/>
    <property type="evidence" value="ECO:0000318"/>
    <property type="project" value="GO_Central"/>
</dbReference>
<dbReference type="PROSITE" id="PS01359">
    <property type="entry name" value="ZF_PHD_1"/>
    <property type="match status" value="1"/>
</dbReference>
<feature type="region of interest" description="Disordered" evidence="11">
    <location>
        <begin position="1633"/>
        <end position="1701"/>
    </location>
</feature>
<dbReference type="InterPro" id="IPR033031">
    <property type="entry name" value="Scc2/Nipped-B"/>
</dbReference>
<feature type="compositionally biased region" description="Basic residues" evidence="11">
    <location>
        <begin position="351"/>
        <end position="362"/>
    </location>
</feature>
<feature type="region of interest" description="Disordered" evidence="11">
    <location>
        <begin position="334"/>
        <end position="362"/>
    </location>
</feature>
<gene>
    <name evidence="13" type="ORF">SELMODRAFT_440913</name>
</gene>
<evidence type="ECO:0000256" key="4">
    <source>
        <dbReference type="ARBA" id="ARBA00022737"/>
    </source>
</evidence>
<dbReference type="Pfam" id="PF12765">
    <property type="entry name" value="Cohesin_HEAT"/>
    <property type="match status" value="1"/>
</dbReference>
<comment type="subcellular location">
    <subcellularLocation>
        <location evidence="1 10">Nucleus</location>
    </subcellularLocation>
</comment>
<dbReference type="InParanoid" id="D8RFB7"/>
<keyword evidence="5 9" id="KW-0863">Zinc-finger</keyword>
<evidence type="ECO:0000256" key="8">
    <source>
        <dbReference type="ARBA" id="ARBA00023306"/>
    </source>
</evidence>
<dbReference type="InterPro" id="IPR024986">
    <property type="entry name" value="Nipped-B_C"/>
</dbReference>
<dbReference type="GO" id="GO:0008270">
    <property type="term" value="F:zinc ion binding"/>
    <property type="evidence" value="ECO:0007669"/>
    <property type="project" value="UniProtKB-KW"/>
</dbReference>
<reference evidence="13 14" key="1">
    <citation type="journal article" date="2011" name="Science">
        <title>The Selaginella genome identifies genetic changes associated with the evolution of vascular plants.</title>
        <authorList>
            <person name="Banks J.A."/>
            <person name="Nishiyama T."/>
            <person name="Hasebe M."/>
            <person name="Bowman J.L."/>
            <person name="Gribskov M."/>
            <person name="dePamphilis C."/>
            <person name="Albert V.A."/>
            <person name="Aono N."/>
            <person name="Aoyama T."/>
            <person name="Ambrose B.A."/>
            <person name="Ashton N.W."/>
            <person name="Axtell M.J."/>
            <person name="Barker E."/>
            <person name="Barker M.S."/>
            <person name="Bennetzen J.L."/>
            <person name="Bonawitz N.D."/>
            <person name="Chapple C."/>
            <person name="Cheng C."/>
            <person name="Correa L.G."/>
            <person name="Dacre M."/>
            <person name="DeBarry J."/>
            <person name="Dreyer I."/>
            <person name="Elias M."/>
            <person name="Engstrom E.M."/>
            <person name="Estelle M."/>
            <person name="Feng L."/>
            <person name="Finet C."/>
            <person name="Floyd S.K."/>
            <person name="Frommer W.B."/>
            <person name="Fujita T."/>
            <person name="Gramzow L."/>
            <person name="Gutensohn M."/>
            <person name="Harholt J."/>
            <person name="Hattori M."/>
            <person name="Heyl A."/>
            <person name="Hirai T."/>
            <person name="Hiwatashi Y."/>
            <person name="Ishikawa M."/>
            <person name="Iwata M."/>
            <person name="Karol K.G."/>
            <person name="Koehler B."/>
            <person name="Kolukisaoglu U."/>
            <person name="Kubo M."/>
            <person name="Kurata T."/>
            <person name="Lalonde S."/>
            <person name="Li K."/>
            <person name="Li Y."/>
            <person name="Litt A."/>
            <person name="Lyons E."/>
            <person name="Manning G."/>
            <person name="Maruyama T."/>
            <person name="Michael T.P."/>
            <person name="Mikami K."/>
            <person name="Miyazaki S."/>
            <person name="Morinaga S."/>
            <person name="Murata T."/>
            <person name="Mueller-Roeber B."/>
            <person name="Nelson D.R."/>
            <person name="Obara M."/>
            <person name="Oguri Y."/>
            <person name="Olmstead R.G."/>
            <person name="Onodera N."/>
            <person name="Petersen B.L."/>
            <person name="Pils B."/>
            <person name="Prigge M."/>
            <person name="Rensing S.A."/>
            <person name="Riano-Pachon D.M."/>
            <person name="Roberts A.W."/>
            <person name="Sato Y."/>
            <person name="Scheller H.V."/>
            <person name="Schulz B."/>
            <person name="Schulz C."/>
            <person name="Shakirov E.V."/>
            <person name="Shibagaki N."/>
            <person name="Shinohara N."/>
            <person name="Shippen D.E."/>
            <person name="Soerensen I."/>
            <person name="Sotooka R."/>
            <person name="Sugimoto N."/>
            <person name="Sugita M."/>
            <person name="Sumikawa N."/>
            <person name="Tanurdzic M."/>
            <person name="Theissen G."/>
            <person name="Ulvskov P."/>
            <person name="Wakazuki S."/>
            <person name="Weng J.K."/>
            <person name="Willats W.W."/>
            <person name="Wipf D."/>
            <person name="Wolf P.G."/>
            <person name="Yang L."/>
            <person name="Zimmer A.D."/>
            <person name="Zhu Q."/>
            <person name="Mitros T."/>
            <person name="Hellsten U."/>
            <person name="Loque D."/>
            <person name="Otillar R."/>
            <person name="Salamov A."/>
            <person name="Schmutz J."/>
            <person name="Shapiro H."/>
            <person name="Lindquist E."/>
            <person name="Lucas S."/>
            <person name="Rokhsar D."/>
            <person name="Grigoriev I.V."/>
        </authorList>
    </citation>
    <scope>NUCLEOTIDE SEQUENCE [LARGE SCALE GENOMIC DNA]</scope>
</reference>
<dbReference type="SMART" id="SM00249">
    <property type="entry name" value="PHD"/>
    <property type="match status" value="1"/>
</dbReference>
<dbReference type="Pfam" id="PF00628">
    <property type="entry name" value="PHD"/>
    <property type="match status" value="1"/>
</dbReference>
<proteinExistence type="inferred from homology"/>
<evidence type="ECO:0000256" key="9">
    <source>
        <dbReference type="PROSITE-ProRule" id="PRU00146"/>
    </source>
</evidence>
<feature type="compositionally biased region" description="Acidic residues" evidence="11">
    <location>
        <begin position="337"/>
        <end position="347"/>
    </location>
</feature>
<keyword evidence="6" id="KW-0862">Zinc</keyword>
<feature type="compositionally biased region" description="Basic and acidic residues" evidence="11">
    <location>
        <begin position="160"/>
        <end position="180"/>
    </location>
</feature>
<evidence type="ECO:0000256" key="10">
    <source>
        <dbReference type="RuleBase" id="RU364107"/>
    </source>
</evidence>
<dbReference type="InterPro" id="IPR016024">
    <property type="entry name" value="ARM-type_fold"/>
</dbReference>
<dbReference type="CDD" id="cd23958">
    <property type="entry name" value="SCC2"/>
    <property type="match status" value="1"/>
</dbReference>
<dbReference type="PANTHER" id="PTHR21704">
    <property type="entry name" value="NIPPED-B-LIKE PROTEIN DELANGIN SCC2-RELATED"/>
    <property type="match status" value="1"/>
</dbReference>
<organism evidence="14">
    <name type="scientific">Selaginella moellendorffii</name>
    <name type="common">Spikemoss</name>
    <dbReference type="NCBI Taxonomy" id="88036"/>
    <lineage>
        <taxon>Eukaryota</taxon>
        <taxon>Viridiplantae</taxon>
        <taxon>Streptophyta</taxon>
        <taxon>Embryophyta</taxon>
        <taxon>Tracheophyta</taxon>
        <taxon>Lycopodiopsida</taxon>
        <taxon>Selaginellales</taxon>
        <taxon>Selaginellaceae</taxon>
        <taxon>Selaginella</taxon>
    </lineage>
</organism>
<dbReference type="Gene3D" id="1.25.10.10">
    <property type="entry name" value="Leucine-rich Repeat Variant"/>
    <property type="match status" value="1"/>
</dbReference>
<dbReference type="InterPro" id="IPR011989">
    <property type="entry name" value="ARM-like"/>
</dbReference>
<dbReference type="InterPro" id="IPR026003">
    <property type="entry name" value="Cohesin_HEAT"/>
</dbReference>
<dbReference type="InterPro" id="IPR001965">
    <property type="entry name" value="Znf_PHD"/>
</dbReference>
<feature type="compositionally biased region" description="Basic residues" evidence="11">
    <location>
        <begin position="1689"/>
        <end position="1701"/>
    </location>
</feature>
<dbReference type="Gene3D" id="3.30.40.10">
    <property type="entry name" value="Zinc/RING finger domain, C3HC4 (zinc finger)"/>
    <property type="match status" value="1"/>
</dbReference>
<feature type="domain" description="PHD-type" evidence="12">
    <location>
        <begin position="626"/>
        <end position="676"/>
    </location>
</feature>
<protein>
    <recommendedName>
        <fullName evidence="10">Sister chromatid cohesion protein</fullName>
    </recommendedName>
</protein>
<dbReference type="PANTHER" id="PTHR21704:SF18">
    <property type="entry name" value="NIPPED-B-LIKE PROTEIN"/>
    <property type="match status" value="1"/>
</dbReference>
<dbReference type="InterPro" id="IPR011011">
    <property type="entry name" value="Znf_FYVE_PHD"/>
</dbReference>
<dbReference type="SUPFAM" id="SSF57903">
    <property type="entry name" value="FYVE/PHD zinc finger"/>
    <property type="match status" value="1"/>
</dbReference>
<dbReference type="Proteomes" id="UP000001514">
    <property type="component" value="Unassembled WGS sequence"/>
</dbReference>
<feature type="region of interest" description="Disordered" evidence="11">
    <location>
        <begin position="121"/>
        <end position="180"/>
    </location>
</feature>
<dbReference type="STRING" id="88036.D8RFB7"/>
<dbReference type="GO" id="GO:0140588">
    <property type="term" value="P:chromatin looping"/>
    <property type="evidence" value="ECO:0007669"/>
    <property type="project" value="InterPro"/>
</dbReference>
<dbReference type="KEGG" id="smo:SELMODRAFT_440913"/>
<dbReference type="GO" id="GO:0003682">
    <property type="term" value="F:chromatin binding"/>
    <property type="evidence" value="ECO:0000318"/>
    <property type="project" value="GO_Central"/>
</dbReference>
<feature type="compositionally biased region" description="Polar residues" evidence="11">
    <location>
        <begin position="125"/>
        <end position="139"/>
    </location>
</feature>
<dbReference type="Gramene" id="EFJ28843">
    <property type="protein sequence ID" value="EFJ28843"/>
    <property type="gene ID" value="SELMODRAFT_440913"/>
</dbReference>
<sequence>MEEGDRKTYGLANTAHTEIAQSLPLPSLPIGFGATSQGLSLFEENEHAARLQGARDAAIMSKAGKIAELLANTDSSYITLKDETSIPPVVAEPGSLAAAVLKFNPQAFSCRFSAPLKAEVPKAKSQPSSFAARTGPLQNSEDHEEQSTVKKPRLKRKHQHDADHQGKEKRAADSGRRELKQNGITSGICELLNEFLERSDTHGDPDGEEEGTTLSLQEMKSISEEITSLHAKAAVSKIPSERLIKLLNFLDRHVRHAHLKEIDEGDDVESDNFEIVMTALEAVQVTLMIMSSPKMPKQIYKEEVIDRIIEFTRYQIVHSVFTAYDPLYRQVHKNGGDEDEVDEEEEDEGKRGRRKSRSGKAKKLTSSRVSTAVSIVLHKLCSILALLKDLLSVEKLLDSTILQLMKTVLGTFGVDNIQLLQLKAIGVASMVFNIYPQHQTVMIDELLSMLWKLPSSKKNLRTYHLPEEEHKQIQMLVALLLQLVQCSVALPELRTGQEKASTDTRKCFEPAVSICNYFWRNVFQRWAVPKAQEGSDVKLVMENLVLDLLATINVPEFPAASLLLQVLCVLLLGPAGVKSKDVPVRVSAIDILGQIAAHLKRDTVAYSKDNLWILQETQEGPSSFAKDVCTSCGHSKANKFILRCDSCKRWFHGDCVGVTGQDLIGRGWFCHCCLCRNQLASFDPGSSGKSHDTYKVPEDGAVIVQQILLNFLRETDSGDNVSFFARRFYLCLWYGYDPQGLQSLAFYHWRWGSKAPHQDFGITSNAISRDIIVRITRALGQQRPLARGFDRILERLLASLQENASNPRAKALKAVSAIVEVDPGVLADERVQKAVEGRFMDSAISVREAAMELVGRHIVSRPDVAIKYFDRLSERIMDTGVSVRKRVIKILRDFCLLAGGFPKATDACIRVISRINDDEASIQDLVCKTFYELWFEEHPGQQTQFVADGSIVPSEIAERVQQIVDVLKSLPNHQPIVMIIKRSLTLDFIPQGSKTAAPTNISQAAVRNRCELMCKYLMECILKSIQAEETSEDSEVQALPYVSALHAFCIVDPTLCAPASDPSRFAVTLQPYLKTLADNRDIAQLLQSIVYVIDTVLPLLRRPPQNLVEELERDLRQLIVRCNCGFNPVFVFRCLASLTKISSKKGVVFDFLVRQFYKVLESWQNSEMIQEKPNILRSLFCLGLFVRYGAELIDGMNDHDVTMDSVLNLYTHYLQSEDFEVKVKALQAAGFVFLARPDFMMNESIGKVLGDSLISKADTRLKMQTLRNFYEYLLDVEKQMGLANAKDGESRDATTAVPIAAGAGDSNICGGIIQLHWDRILERCLDKDEQVRQAAIKVVDAVLRQGLVHPMTCVPQLIALEVDQQEGISKLAHRLLSNLNDKYPSFFETRLGDGLQLSFTFIQTGATHASRVKNKVDQNEAAFARAGISRIYKLIRGSRNSRNKFLASVVRKFDWITSQASTSFLMYCTEILVSLPFNLLEEPLYLIFAINRILQVRAGDLEASIKAEFQQEPLCGLMKQTAPDATEEGTSIQVPQEVLKHLQVQSDGAVALSLLLKMKRHLKITFCLDDARCQAFQPSDPVKSAEVVSRQAAKDFDCTDIFAKQPENVAEVVQRYQLFKSLLKADTMDYSAYAPPASTRKRGRSSAAADGLYQGNGHVGSKLRRKSAPPAPASDDDGDPDAQEEHGRTPSKRRKGKSRKP</sequence>
<evidence type="ECO:0000256" key="3">
    <source>
        <dbReference type="ARBA" id="ARBA00022723"/>
    </source>
</evidence>
<evidence type="ECO:0000256" key="1">
    <source>
        <dbReference type="ARBA" id="ARBA00004123"/>
    </source>
</evidence>
<evidence type="ECO:0000256" key="2">
    <source>
        <dbReference type="ARBA" id="ARBA00009252"/>
    </source>
</evidence>
<dbReference type="eggNOG" id="KOG1020">
    <property type="taxonomic scope" value="Eukaryota"/>
</dbReference>
<dbReference type="GO" id="GO:0034087">
    <property type="term" value="P:establishment of mitotic sister chromatid cohesion"/>
    <property type="evidence" value="ECO:0000318"/>
    <property type="project" value="GO_Central"/>
</dbReference>
<dbReference type="OMA" id="SANFKDR"/>
<dbReference type="Pfam" id="PF12830">
    <property type="entry name" value="Nipped-B_C"/>
    <property type="match status" value="1"/>
</dbReference>
<keyword evidence="14" id="KW-1185">Reference proteome</keyword>
<dbReference type="InterPro" id="IPR013083">
    <property type="entry name" value="Znf_RING/FYVE/PHD"/>
</dbReference>
<evidence type="ECO:0000313" key="13">
    <source>
        <dbReference type="EMBL" id="EFJ28843.1"/>
    </source>
</evidence>
<dbReference type="EMBL" id="GL377578">
    <property type="protein sequence ID" value="EFJ28843.1"/>
    <property type="molecule type" value="Genomic_DNA"/>
</dbReference>
<evidence type="ECO:0000313" key="14">
    <source>
        <dbReference type="Proteomes" id="UP000001514"/>
    </source>
</evidence>
<dbReference type="GO" id="GO:0010468">
    <property type="term" value="P:regulation of gene expression"/>
    <property type="evidence" value="ECO:0007669"/>
    <property type="project" value="InterPro"/>
</dbReference>
<accession>D8RFB7</accession>
<comment type="similarity">
    <text evidence="2 10">Belongs to the SCC2/Nipped-B family.</text>
</comment>
<dbReference type="GO" id="GO:0071169">
    <property type="term" value="P:establishment of protein localization to chromatin"/>
    <property type="evidence" value="ECO:0000318"/>
    <property type="project" value="GO_Central"/>
</dbReference>
<dbReference type="InterPro" id="IPR019787">
    <property type="entry name" value="Znf_PHD-finger"/>
</dbReference>
<dbReference type="FunCoup" id="D8RFB7">
    <property type="interactions" value="3640"/>
</dbReference>
<name>D8RFB7_SELML</name>
<dbReference type="PROSITE" id="PS50016">
    <property type="entry name" value="ZF_PHD_2"/>
    <property type="match status" value="1"/>
</dbReference>
<evidence type="ECO:0000256" key="7">
    <source>
        <dbReference type="ARBA" id="ARBA00023242"/>
    </source>
</evidence>
<dbReference type="GO" id="GO:0061775">
    <property type="term" value="F:cohesin loader activity"/>
    <property type="evidence" value="ECO:0007669"/>
    <property type="project" value="InterPro"/>
</dbReference>
<dbReference type="InterPro" id="IPR019786">
    <property type="entry name" value="Zinc_finger_PHD-type_CS"/>
</dbReference>
<feature type="compositionally biased region" description="Basic residues" evidence="11">
    <location>
        <begin position="150"/>
        <end position="159"/>
    </location>
</feature>
<dbReference type="GO" id="GO:0090694">
    <property type="term" value="C:Scc2-Scc4 cohesin loading complex"/>
    <property type="evidence" value="ECO:0000318"/>
    <property type="project" value="GO_Central"/>
</dbReference>
<evidence type="ECO:0000259" key="12">
    <source>
        <dbReference type="PROSITE" id="PS50016"/>
    </source>
</evidence>
<keyword evidence="8 10" id="KW-0131">Cell cycle</keyword>
<keyword evidence="3" id="KW-0479">Metal-binding</keyword>
<evidence type="ECO:0000256" key="6">
    <source>
        <dbReference type="ARBA" id="ARBA00022833"/>
    </source>
</evidence>